<comment type="caution">
    <text evidence="7">The sequence shown here is derived from an EMBL/GenBank/DDBJ whole genome shotgun (WGS) entry which is preliminary data.</text>
</comment>
<feature type="transmembrane region" description="Helical" evidence="5">
    <location>
        <begin position="209"/>
        <end position="229"/>
    </location>
</feature>
<gene>
    <name evidence="7" type="ORF">HJ526_17385</name>
</gene>
<dbReference type="Proteomes" id="UP000523601">
    <property type="component" value="Unassembled WGS sequence"/>
</dbReference>
<keyword evidence="7" id="KW-0436">Ligase</keyword>
<evidence type="ECO:0000256" key="3">
    <source>
        <dbReference type="ARBA" id="ARBA00022989"/>
    </source>
</evidence>
<keyword evidence="2 5" id="KW-0812">Transmembrane</keyword>
<sequence length="309" mass="34200">MSITEFMKVTIWVSLLVGLLSISFNTISPSGGWTGIFASKNDFAQFAASGVITGFSGLIGGLRRNIFYPSLICIALSTYLLIKADSAGALIATSGSCLIVLGIKFLGRFRGFARFFLLAFMFLVLLFVVLFVSLNLPAMQQILLDATGKDATMTGRTELWEVAFDEIEKRPIFGTGYKAYWIPGNSMAEQLWEKFGIASKQGFHFHNTIISNAVEIGIFGVLILVYIFFSSSYRIACWALNDPCSETFFVFGLTAFTLILMNTEVMFFSQFHKQTVLVIAAMAYAARLRGVLVPKCLQHDSPRARLIRA</sequence>
<organism evidence="7 8">
    <name type="scientific">Donghicola mangrovi</name>
    <dbReference type="NCBI Taxonomy" id="2729614"/>
    <lineage>
        <taxon>Bacteria</taxon>
        <taxon>Pseudomonadati</taxon>
        <taxon>Pseudomonadota</taxon>
        <taxon>Alphaproteobacteria</taxon>
        <taxon>Rhodobacterales</taxon>
        <taxon>Roseobacteraceae</taxon>
        <taxon>Donghicola</taxon>
    </lineage>
</organism>
<reference evidence="7 8" key="1">
    <citation type="submission" date="2020-04" db="EMBL/GenBank/DDBJ databases">
        <title>Donghicola sp., a member of the Rhodobacteraceae family isolated from mangrove forest in Thailand.</title>
        <authorList>
            <person name="Charoenyingcharoen P."/>
            <person name="Yukphan P."/>
        </authorList>
    </citation>
    <scope>NUCLEOTIDE SEQUENCE [LARGE SCALE GENOMIC DNA]</scope>
    <source>
        <strain evidence="7 8">C2-DW-16</strain>
    </source>
</reference>
<dbReference type="Pfam" id="PF04932">
    <property type="entry name" value="Wzy_C"/>
    <property type="match status" value="1"/>
</dbReference>
<feature type="transmembrane region" description="Helical" evidence="5">
    <location>
        <begin position="89"/>
        <end position="106"/>
    </location>
</feature>
<keyword evidence="4 5" id="KW-0472">Membrane</keyword>
<feature type="transmembrane region" description="Helical" evidence="5">
    <location>
        <begin position="112"/>
        <end position="134"/>
    </location>
</feature>
<evidence type="ECO:0000313" key="7">
    <source>
        <dbReference type="EMBL" id="NVO29198.1"/>
    </source>
</evidence>
<feature type="transmembrane region" description="Helical" evidence="5">
    <location>
        <begin position="66"/>
        <end position="82"/>
    </location>
</feature>
<evidence type="ECO:0000256" key="2">
    <source>
        <dbReference type="ARBA" id="ARBA00022692"/>
    </source>
</evidence>
<keyword evidence="3 5" id="KW-1133">Transmembrane helix</keyword>
<evidence type="ECO:0000256" key="1">
    <source>
        <dbReference type="ARBA" id="ARBA00004141"/>
    </source>
</evidence>
<dbReference type="InterPro" id="IPR007016">
    <property type="entry name" value="O-antigen_ligase-rel_domated"/>
</dbReference>
<dbReference type="GO" id="GO:0016874">
    <property type="term" value="F:ligase activity"/>
    <property type="evidence" value="ECO:0007669"/>
    <property type="project" value="UniProtKB-KW"/>
</dbReference>
<dbReference type="PANTHER" id="PTHR37422:SF13">
    <property type="entry name" value="LIPOPOLYSACCHARIDE BIOSYNTHESIS PROTEIN PA4999-RELATED"/>
    <property type="match status" value="1"/>
</dbReference>
<name>A0ABX2PI61_9RHOB</name>
<dbReference type="InterPro" id="IPR051533">
    <property type="entry name" value="WaaL-like"/>
</dbReference>
<comment type="subcellular location">
    <subcellularLocation>
        <location evidence="1">Membrane</location>
        <topology evidence="1">Multi-pass membrane protein</topology>
    </subcellularLocation>
</comment>
<evidence type="ECO:0000256" key="4">
    <source>
        <dbReference type="ARBA" id="ARBA00023136"/>
    </source>
</evidence>
<evidence type="ECO:0000313" key="8">
    <source>
        <dbReference type="Proteomes" id="UP000523601"/>
    </source>
</evidence>
<accession>A0ABX2PI61</accession>
<evidence type="ECO:0000259" key="6">
    <source>
        <dbReference type="Pfam" id="PF04932"/>
    </source>
</evidence>
<dbReference type="EMBL" id="JABCJD010000011">
    <property type="protein sequence ID" value="NVO29198.1"/>
    <property type="molecule type" value="Genomic_DNA"/>
</dbReference>
<keyword evidence="8" id="KW-1185">Reference proteome</keyword>
<dbReference type="RefSeq" id="WP_176855888.1">
    <property type="nucleotide sequence ID" value="NZ_JABCJD010000011.1"/>
</dbReference>
<protein>
    <submittedName>
        <fullName evidence="7">O-antigen ligase family protein</fullName>
    </submittedName>
</protein>
<dbReference type="PANTHER" id="PTHR37422">
    <property type="entry name" value="TEICHURONIC ACID BIOSYNTHESIS PROTEIN TUAE"/>
    <property type="match status" value="1"/>
</dbReference>
<proteinExistence type="predicted"/>
<evidence type="ECO:0000256" key="5">
    <source>
        <dbReference type="SAM" id="Phobius"/>
    </source>
</evidence>
<feature type="domain" description="O-antigen ligase-related" evidence="6">
    <location>
        <begin position="74"/>
        <end position="225"/>
    </location>
</feature>